<dbReference type="PANTHER" id="PTHR11040">
    <property type="entry name" value="ZINC/IRON TRANSPORTER"/>
    <property type="match status" value="1"/>
</dbReference>
<dbReference type="EMBL" id="CP031045">
    <property type="protein sequence ID" value="QDZ24144.1"/>
    <property type="molecule type" value="Genomic_DNA"/>
</dbReference>
<evidence type="ECO:0000256" key="5">
    <source>
        <dbReference type="SAM" id="MobiDB-lite"/>
    </source>
</evidence>
<dbReference type="Pfam" id="PF02535">
    <property type="entry name" value="Zip"/>
    <property type="match status" value="1"/>
</dbReference>
<evidence type="ECO:0000313" key="8">
    <source>
        <dbReference type="Proteomes" id="UP000316726"/>
    </source>
</evidence>
<feature type="transmembrane region" description="Helical" evidence="6">
    <location>
        <begin position="242"/>
        <end position="264"/>
    </location>
</feature>
<reference evidence="7 8" key="1">
    <citation type="submission" date="2018-07" db="EMBL/GenBank/DDBJ databases">
        <title>The complete nuclear genome of the prasinophyte Chloropicon primus (CCMP1205).</title>
        <authorList>
            <person name="Pombert J.-F."/>
            <person name="Otis C."/>
            <person name="Turmel M."/>
            <person name="Lemieux C."/>
        </authorList>
    </citation>
    <scope>NUCLEOTIDE SEQUENCE [LARGE SCALE GENOMIC DNA]</scope>
    <source>
        <strain evidence="7 8">CCMP1205</strain>
    </source>
</reference>
<organism evidence="7 8">
    <name type="scientific">Chloropicon primus</name>
    <dbReference type="NCBI Taxonomy" id="1764295"/>
    <lineage>
        <taxon>Eukaryota</taxon>
        <taxon>Viridiplantae</taxon>
        <taxon>Chlorophyta</taxon>
        <taxon>Chloropicophyceae</taxon>
        <taxon>Chloropicales</taxon>
        <taxon>Chloropicaceae</taxon>
        <taxon>Chloropicon</taxon>
    </lineage>
</organism>
<gene>
    <name evidence="7" type="ORF">A3770_12p66620</name>
</gene>
<feature type="transmembrane region" description="Helical" evidence="6">
    <location>
        <begin position="270"/>
        <end position="289"/>
    </location>
</feature>
<dbReference type="Proteomes" id="UP000316726">
    <property type="component" value="Chromosome 12"/>
</dbReference>
<dbReference type="OrthoDB" id="262547at2759"/>
<keyword evidence="3 6" id="KW-1133">Transmembrane helix</keyword>
<evidence type="ECO:0000256" key="4">
    <source>
        <dbReference type="ARBA" id="ARBA00023136"/>
    </source>
</evidence>
<feature type="transmembrane region" description="Helical" evidence="6">
    <location>
        <begin position="20"/>
        <end position="40"/>
    </location>
</feature>
<proteinExistence type="predicted"/>
<evidence type="ECO:0000313" key="7">
    <source>
        <dbReference type="EMBL" id="QDZ24144.1"/>
    </source>
</evidence>
<dbReference type="AlphaFoldDB" id="A0A5B8MX92"/>
<feature type="compositionally biased region" description="Basic and acidic residues" evidence="5">
    <location>
        <begin position="129"/>
        <end position="153"/>
    </location>
</feature>
<feature type="transmembrane region" description="Helical" evidence="6">
    <location>
        <begin position="309"/>
        <end position="325"/>
    </location>
</feature>
<dbReference type="PANTHER" id="PTHR11040:SF205">
    <property type="entry name" value="ZINC TRANSPORTER ZUPT"/>
    <property type="match status" value="1"/>
</dbReference>
<keyword evidence="8" id="KW-1185">Reference proteome</keyword>
<feature type="region of interest" description="Disordered" evidence="5">
    <location>
        <begin position="129"/>
        <end position="170"/>
    </location>
</feature>
<dbReference type="InterPro" id="IPR003689">
    <property type="entry name" value="ZIP"/>
</dbReference>
<evidence type="ECO:0000256" key="3">
    <source>
        <dbReference type="ARBA" id="ARBA00022989"/>
    </source>
</evidence>
<evidence type="ECO:0000256" key="2">
    <source>
        <dbReference type="ARBA" id="ARBA00022692"/>
    </source>
</evidence>
<accession>A0A5B8MX92</accession>
<dbReference type="STRING" id="1764295.A0A5B8MX92"/>
<dbReference type="GO" id="GO:0016020">
    <property type="term" value="C:membrane"/>
    <property type="evidence" value="ECO:0007669"/>
    <property type="project" value="UniProtKB-SubCell"/>
</dbReference>
<protein>
    <submittedName>
        <fullName evidence="7">Zinc permease</fullName>
    </submittedName>
</protein>
<keyword evidence="4 6" id="KW-0472">Membrane</keyword>
<dbReference type="NCBIfam" id="NF003243">
    <property type="entry name" value="PRK04201.1"/>
    <property type="match status" value="1"/>
</dbReference>
<dbReference type="GO" id="GO:0005385">
    <property type="term" value="F:zinc ion transmembrane transporter activity"/>
    <property type="evidence" value="ECO:0007669"/>
    <property type="project" value="TreeGrafter"/>
</dbReference>
<feature type="transmembrane region" description="Helical" evidence="6">
    <location>
        <begin position="96"/>
        <end position="118"/>
    </location>
</feature>
<evidence type="ECO:0000256" key="6">
    <source>
        <dbReference type="SAM" id="Phobius"/>
    </source>
</evidence>
<evidence type="ECO:0000256" key="1">
    <source>
        <dbReference type="ARBA" id="ARBA00004141"/>
    </source>
</evidence>
<sequence>MSASGGGNDGFTAENNVGLAFGLNILAGACTGIGAVAVVLKKDISPPVTGGILSLSAGVMVFVSFVDIYMSKSYGAFKKYFKEGQSMDDDLSDARAFQVSMASFFGGIVVTMALNYLVHLIQGLMDKRDAERGRPRDGEEPKAEVLDLEKDDGPPAEGGEGGSEEKESKQVGRVRLVKSGLIAAVAIALHNFPEGLATFMAALVDTKLGAAMAIAIAIHNIPEGMAVAMPIYKATNSRWKAILLGTLSGLTEPLGGVVGYLAVVNTGMSPLTYAIIFGIVGGMMVYISIEELLPLALKYDEENKYATKLFYVGMLIMGLSLVLFTI</sequence>
<feature type="transmembrane region" description="Helical" evidence="6">
    <location>
        <begin position="52"/>
        <end position="70"/>
    </location>
</feature>
<keyword evidence="2 6" id="KW-0812">Transmembrane</keyword>
<feature type="transmembrane region" description="Helical" evidence="6">
    <location>
        <begin position="199"/>
        <end position="221"/>
    </location>
</feature>
<comment type="subcellular location">
    <subcellularLocation>
        <location evidence="1">Membrane</location>
        <topology evidence="1">Multi-pass membrane protein</topology>
    </subcellularLocation>
</comment>
<name>A0A5B8MX92_9CHLO</name>